<comment type="caution">
    <text evidence="1">The sequence shown here is derived from an EMBL/GenBank/DDBJ whole genome shotgun (WGS) entry which is preliminary data.</text>
</comment>
<organism evidence="1 2">
    <name type="scientific">Cotesia congregata</name>
    <name type="common">Parasitoid wasp</name>
    <name type="synonym">Apanteles congregatus</name>
    <dbReference type="NCBI Taxonomy" id="51543"/>
    <lineage>
        <taxon>Eukaryota</taxon>
        <taxon>Metazoa</taxon>
        <taxon>Ecdysozoa</taxon>
        <taxon>Arthropoda</taxon>
        <taxon>Hexapoda</taxon>
        <taxon>Insecta</taxon>
        <taxon>Pterygota</taxon>
        <taxon>Neoptera</taxon>
        <taxon>Endopterygota</taxon>
        <taxon>Hymenoptera</taxon>
        <taxon>Apocrita</taxon>
        <taxon>Ichneumonoidea</taxon>
        <taxon>Braconidae</taxon>
        <taxon>Microgastrinae</taxon>
        <taxon>Cotesia</taxon>
    </lineage>
</organism>
<keyword evidence="2" id="KW-1185">Reference proteome</keyword>
<gene>
    <name evidence="1" type="ORF">HICCMSTLAB_LOCUS3893</name>
</gene>
<proteinExistence type="predicted"/>
<reference evidence="1" key="1">
    <citation type="submission" date="2021-04" db="EMBL/GenBank/DDBJ databases">
        <authorList>
            <person name="Chebbi M.A.C M."/>
        </authorList>
    </citation>
    <scope>NUCLEOTIDE SEQUENCE</scope>
</reference>
<evidence type="ECO:0000313" key="1">
    <source>
        <dbReference type="EMBL" id="CAG5083640.1"/>
    </source>
</evidence>
<dbReference type="AlphaFoldDB" id="A0A8J2H8S8"/>
<name>A0A8J2H8S8_COTCN</name>
<protein>
    <submittedName>
        <fullName evidence="1">Uncharacterized protein</fullName>
    </submittedName>
</protein>
<dbReference type="EMBL" id="CAJNRD030001118">
    <property type="protein sequence ID" value="CAG5083640.1"/>
    <property type="molecule type" value="Genomic_DNA"/>
</dbReference>
<evidence type="ECO:0000313" key="2">
    <source>
        <dbReference type="Proteomes" id="UP000786811"/>
    </source>
</evidence>
<dbReference type="Proteomes" id="UP000786811">
    <property type="component" value="Unassembled WGS sequence"/>
</dbReference>
<accession>A0A8J2H8S8</accession>
<sequence length="87" mass="9977">MSVRRITRSSKQRSIMSSLVIPEPMKVIRHQINKVQKLHKVLNILGFTSALVRVLPVQVEPIKAPLFDKRDCVISEALSGFRIARHY</sequence>